<accession>A0AA37GQF8</accession>
<dbReference type="AlphaFoldDB" id="A0AA37GQF8"/>
<keyword evidence="3" id="KW-1185">Reference proteome</keyword>
<evidence type="ECO:0000313" key="2">
    <source>
        <dbReference type="EMBL" id="GJC85336.1"/>
    </source>
</evidence>
<evidence type="ECO:0000313" key="3">
    <source>
        <dbReference type="Proteomes" id="UP001055172"/>
    </source>
</evidence>
<protein>
    <submittedName>
        <fullName evidence="2">Uncharacterized protein</fullName>
    </submittedName>
</protein>
<dbReference type="Proteomes" id="UP001055172">
    <property type="component" value="Unassembled WGS sequence"/>
</dbReference>
<organism evidence="2 3">
    <name type="scientific">Colletotrichum liriopes</name>
    <dbReference type="NCBI Taxonomy" id="708192"/>
    <lineage>
        <taxon>Eukaryota</taxon>
        <taxon>Fungi</taxon>
        <taxon>Dikarya</taxon>
        <taxon>Ascomycota</taxon>
        <taxon>Pezizomycotina</taxon>
        <taxon>Sordariomycetes</taxon>
        <taxon>Hypocreomycetidae</taxon>
        <taxon>Glomerellales</taxon>
        <taxon>Glomerellaceae</taxon>
        <taxon>Colletotrichum</taxon>
        <taxon>Colletotrichum spaethianum species complex</taxon>
    </lineage>
</organism>
<gene>
    <name evidence="2" type="ORF">ColLi_08174</name>
</gene>
<name>A0AA37GQF8_9PEZI</name>
<proteinExistence type="predicted"/>
<feature type="region of interest" description="Disordered" evidence="1">
    <location>
        <begin position="72"/>
        <end position="94"/>
    </location>
</feature>
<evidence type="ECO:0000256" key="1">
    <source>
        <dbReference type="SAM" id="MobiDB-lite"/>
    </source>
</evidence>
<sequence length="94" mass="9940">MFPRPPASLDHPADVFLASAIAALADLGNYQAVPGDAAVVAWPVSHTRPDVANHKRDIEFTVKARVLKRKEAAAEGDAEEKAAAAPSEPAKDEL</sequence>
<dbReference type="EMBL" id="BPPX01000017">
    <property type="protein sequence ID" value="GJC85336.1"/>
    <property type="molecule type" value="Genomic_DNA"/>
</dbReference>
<comment type="caution">
    <text evidence="2">The sequence shown here is derived from an EMBL/GenBank/DDBJ whole genome shotgun (WGS) entry which is preliminary data.</text>
</comment>
<reference evidence="2 3" key="1">
    <citation type="submission" date="2021-07" db="EMBL/GenBank/DDBJ databases">
        <title>Genome data of Colletotrichum spaethianum.</title>
        <authorList>
            <person name="Utami Y.D."/>
            <person name="Hiruma K."/>
        </authorList>
    </citation>
    <scope>NUCLEOTIDE SEQUENCE [LARGE SCALE GENOMIC DNA]</scope>
    <source>
        <strain evidence="2 3">MAFF 242679</strain>
    </source>
</reference>